<sequence>MSTTEVPFSQLLREPTATVGKLEESQSGRLRLARRDGEDLILESAERAEAKAAAWSTTTRLFVSLMKQDDGARALLMALPDVFPWVRFLPTEDVQAFLVELVDVANACAELSTLAPIEAVVAAWRATANVHADPELRAALLAPSDEEDHGPVPPPGEK</sequence>
<protein>
    <recommendedName>
        <fullName evidence="3">Prevent-host-death family protein</fullName>
    </recommendedName>
</protein>
<comment type="caution">
    <text evidence="1">The sequence shown here is derived from an EMBL/GenBank/DDBJ whole genome shotgun (WGS) entry which is preliminary data.</text>
</comment>
<dbReference type="Proteomes" id="UP000251891">
    <property type="component" value="Unassembled WGS sequence"/>
</dbReference>
<proteinExistence type="predicted"/>
<evidence type="ECO:0008006" key="3">
    <source>
        <dbReference type="Google" id="ProtNLM"/>
    </source>
</evidence>
<dbReference type="EMBL" id="QLYX01000009">
    <property type="protein sequence ID" value="RAY13558.1"/>
    <property type="molecule type" value="Genomic_DNA"/>
</dbReference>
<keyword evidence="2" id="KW-1185">Reference proteome</keyword>
<evidence type="ECO:0000313" key="2">
    <source>
        <dbReference type="Proteomes" id="UP000251891"/>
    </source>
</evidence>
<dbReference type="OrthoDB" id="3378334at2"/>
<dbReference type="AlphaFoldDB" id="A0A365H3G3"/>
<accession>A0A365H3G3</accession>
<reference evidence="1 2" key="1">
    <citation type="submission" date="2018-06" db="EMBL/GenBank/DDBJ databases">
        <title>Actinomadura craniellae sp. nov. isolated from marine sponge Craniella sp.</title>
        <authorList>
            <person name="Li L."/>
            <person name="Xu Q.H."/>
            <person name="Lin H.W."/>
            <person name="Lu Y.H."/>
        </authorList>
    </citation>
    <scope>NUCLEOTIDE SEQUENCE [LARGE SCALE GENOMIC DNA]</scope>
    <source>
        <strain evidence="1 2">LHW63021</strain>
    </source>
</reference>
<name>A0A365H3G3_9ACTN</name>
<dbReference type="RefSeq" id="WP_111869681.1">
    <property type="nucleotide sequence ID" value="NZ_QLYX01000009.1"/>
</dbReference>
<gene>
    <name evidence="1" type="ORF">DPM19_20915</name>
</gene>
<evidence type="ECO:0000313" key="1">
    <source>
        <dbReference type="EMBL" id="RAY13558.1"/>
    </source>
</evidence>
<organism evidence="1 2">
    <name type="scientific">Actinomadura craniellae</name>
    <dbReference type="NCBI Taxonomy" id="2231787"/>
    <lineage>
        <taxon>Bacteria</taxon>
        <taxon>Bacillati</taxon>
        <taxon>Actinomycetota</taxon>
        <taxon>Actinomycetes</taxon>
        <taxon>Streptosporangiales</taxon>
        <taxon>Thermomonosporaceae</taxon>
        <taxon>Actinomadura</taxon>
    </lineage>
</organism>